<keyword evidence="6 15" id="KW-0136">Cellulose degradation</keyword>
<keyword evidence="19" id="KW-1185">Reference proteome</keyword>
<keyword evidence="10 15" id="KW-1015">Disulfide bond</keyword>
<evidence type="ECO:0000256" key="3">
    <source>
        <dbReference type="ARBA" id="ARBA00022525"/>
    </source>
</evidence>
<evidence type="ECO:0000313" key="19">
    <source>
        <dbReference type="Proteomes" id="UP000224634"/>
    </source>
</evidence>
<keyword evidence="12 15" id="KW-0624">Polysaccharide degradation</keyword>
<evidence type="ECO:0000313" key="18">
    <source>
        <dbReference type="EMBL" id="PGH18728.1"/>
    </source>
</evidence>
<keyword evidence="9" id="KW-0503">Monooxygenase</keyword>
<dbReference type="InterPro" id="IPR005103">
    <property type="entry name" value="AA9_LPMO"/>
</dbReference>
<evidence type="ECO:0000256" key="9">
    <source>
        <dbReference type="ARBA" id="ARBA00023033"/>
    </source>
</evidence>
<evidence type="ECO:0000256" key="7">
    <source>
        <dbReference type="ARBA" id="ARBA00023002"/>
    </source>
</evidence>
<dbReference type="GO" id="GO:0030245">
    <property type="term" value="P:cellulose catabolic process"/>
    <property type="evidence" value="ECO:0007669"/>
    <property type="project" value="UniProtKB-UniRule"/>
</dbReference>
<evidence type="ECO:0000256" key="8">
    <source>
        <dbReference type="ARBA" id="ARBA00023008"/>
    </source>
</evidence>
<name>A0A2B7YCU4_POLH7</name>
<keyword evidence="8" id="KW-0186">Copper</keyword>
<reference evidence="18 19" key="1">
    <citation type="submission" date="2017-10" db="EMBL/GenBank/DDBJ databases">
        <title>Comparative genomics in systemic dimorphic fungi from Ajellomycetaceae.</title>
        <authorList>
            <person name="Munoz J.F."/>
            <person name="Mcewen J.G."/>
            <person name="Clay O.K."/>
            <person name="Cuomo C.A."/>
        </authorList>
    </citation>
    <scope>NUCLEOTIDE SEQUENCE [LARGE SCALE GENOMIC DNA]</scope>
    <source>
        <strain evidence="18 19">UAMH7299</strain>
    </source>
</reference>
<evidence type="ECO:0000256" key="11">
    <source>
        <dbReference type="ARBA" id="ARBA00023277"/>
    </source>
</evidence>
<dbReference type="EMBL" id="PDNA01000055">
    <property type="protein sequence ID" value="PGH18728.1"/>
    <property type="molecule type" value="Genomic_DNA"/>
</dbReference>
<dbReference type="GO" id="GO:0005576">
    <property type="term" value="C:extracellular region"/>
    <property type="evidence" value="ECO:0007669"/>
    <property type="project" value="UniProtKB-SubCell"/>
</dbReference>
<keyword evidence="5 16" id="KW-0732">Signal</keyword>
<dbReference type="GO" id="GO:0004497">
    <property type="term" value="F:monooxygenase activity"/>
    <property type="evidence" value="ECO:0007669"/>
    <property type="project" value="UniProtKB-KW"/>
</dbReference>
<comment type="function">
    <text evidence="15">Lytic polysaccharide monooxygenase (LMPO) that depolymerizes crystalline and amorphous polysaccharides via the oxidation of scissile alpha- or beta-(1-4)-glycosidic bonds, yielding C1 and/or C4 oxidation products. Catalysis by LPMOs requires the reduction of the active-site copper from Cu(II) to Cu(I) by a reducing agent and H(2)O(2) or O(2) as a cosubstrate.</text>
</comment>
<gene>
    <name evidence="18" type="ORF">AJ80_04381</name>
</gene>
<dbReference type="AlphaFoldDB" id="A0A2B7YCU4"/>
<keyword evidence="3 15" id="KW-0964">Secreted</keyword>
<evidence type="ECO:0000256" key="10">
    <source>
        <dbReference type="ARBA" id="ARBA00023157"/>
    </source>
</evidence>
<dbReference type="CDD" id="cd21175">
    <property type="entry name" value="LPMO_AA9"/>
    <property type="match status" value="1"/>
</dbReference>
<comment type="similarity">
    <text evidence="13">Belongs to the polysaccharide monooxygenase AA9 family.</text>
</comment>
<dbReference type="GO" id="GO:0030248">
    <property type="term" value="F:cellulose binding"/>
    <property type="evidence" value="ECO:0007669"/>
    <property type="project" value="UniProtKB-UniRule"/>
</dbReference>
<comment type="subcellular location">
    <subcellularLocation>
        <location evidence="2 15">Secreted</location>
    </subcellularLocation>
</comment>
<dbReference type="PANTHER" id="PTHR33353">
    <property type="entry name" value="PUTATIVE (AFU_ORTHOLOGUE AFUA_1G12560)-RELATED"/>
    <property type="match status" value="1"/>
</dbReference>
<feature type="chain" id="PRO_5013197033" description="AA9 family lytic polysaccharide monooxygenase" evidence="16">
    <location>
        <begin position="20"/>
        <end position="232"/>
    </location>
</feature>
<keyword evidence="4" id="KW-0479">Metal-binding</keyword>
<evidence type="ECO:0000256" key="12">
    <source>
        <dbReference type="ARBA" id="ARBA00023326"/>
    </source>
</evidence>
<comment type="cofactor">
    <cofactor evidence="1">
        <name>Cu(2+)</name>
        <dbReference type="ChEBI" id="CHEBI:29036"/>
    </cofactor>
</comment>
<dbReference type="PANTHER" id="PTHR33353:SF9">
    <property type="entry name" value="ENDOGLUCANASE II"/>
    <property type="match status" value="1"/>
</dbReference>
<keyword evidence="11 15" id="KW-0119">Carbohydrate metabolism</keyword>
<dbReference type="GO" id="GO:0046872">
    <property type="term" value="F:metal ion binding"/>
    <property type="evidence" value="ECO:0007669"/>
    <property type="project" value="UniProtKB-KW"/>
</dbReference>
<protein>
    <recommendedName>
        <fullName evidence="15">AA9 family lytic polysaccharide monooxygenase</fullName>
        <ecNumber evidence="15">1.14.99.56</ecNumber>
    </recommendedName>
    <alternativeName>
        <fullName evidence="15">Endo-beta-1,4-glucanase</fullName>
    </alternativeName>
    <alternativeName>
        <fullName evidence="15">Glycosyl hydrolase 61 family protein</fullName>
    </alternativeName>
</protein>
<comment type="caution">
    <text evidence="18">The sequence shown here is derived from an EMBL/GenBank/DDBJ whole genome shotgun (WGS) entry which is preliminary data.</text>
</comment>
<evidence type="ECO:0000256" key="4">
    <source>
        <dbReference type="ARBA" id="ARBA00022723"/>
    </source>
</evidence>
<organism evidence="18 19">
    <name type="scientific">Polytolypa hystricis (strain UAMH7299)</name>
    <dbReference type="NCBI Taxonomy" id="1447883"/>
    <lineage>
        <taxon>Eukaryota</taxon>
        <taxon>Fungi</taxon>
        <taxon>Dikarya</taxon>
        <taxon>Ascomycota</taxon>
        <taxon>Pezizomycotina</taxon>
        <taxon>Eurotiomycetes</taxon>
        <taxon>Eurotiomycetidae</taxon>
        <taxon>Onygenales</taxon>
        <taxon>Onygenales incertae sedis</taxon>
        <taxon>Polytolypa</taxon>
    </lineage>
</organism>
<dbReference type="Gene3D" id="2.70.50.70">
    <property type="match status" value="1"/>
</dbReference>
<evidence type="ECO:0000256" key="16">
    <source>
        <dbReference type="SAM" id="SignalP"/>
    </source>
</evidence>
<dbReference type="Pfam" id="PF03443">
    <property type="entry name" value="AA9"/>
    <property type="match status" value="1"/>
</dbReference>
<dbReference type="InterPro" id="IPR049892">
    <property type="entry name" value="AA9"/>
</dbReference>
<evidence type="ECO:0000256" key="5">
    <source>
        <dbReference type="ARBA" id="ARBA00022729"/>
    </source>
</evidence>
<dbReference type="OrthoDB" id="5558646at2759"/>
<evidence type="ECO:0000256" key="14">
    <source>
        <dbReference type="ARBA" id="ARBA00045077"/>
    </source>
</evidence>
<dbReference type="Proteomes" id="UP000224634">
    <property type="component" value="Unassembled WGS sequence"/>
</dbReference>
<sequence length="232" mass="24476">MRSLLPVVSLLASATSVLGHATFQQLWVDGTDLQGLCVRPPQSNSPVESVSTTDIRCNRGGASGVSGVCEASPGQRIAVEMHQQPGDRRCDTEAIGGNHFGPVIIYLSKVSDATTADGSGSWFKVAEEGYSNNHWGTDSLNDDCGQFEFTLPNVAPGDYLLRAEAIALHVAGQQGGAQFYMSCYQLRIGGNGSLNPSGVSFPGAYSANDPGILINIYQDIGTYIIPGPPVVR</sequence>
<feature type="domain" description="Auxiliary Activity family 9 catalytic" evidence="17">
    <location>
        <begin position="20"/>
        <end position="220"/>
    </location>
</feature>
<evidence type="ECO:0000256" key="2">
    <source>
        <dbReference type="ARBA" id="ARBA00004613"/>
    </source>
</evidence>
<dbReference type="GO" id="GO:0008810">
    <property type="term" value="F:cellulase activity"/>
    <property type="evidence" value="ECO:0007669"/>
    <property type="project" value="UniProtKB-UniRule"/>
</dbReference>
<dbReference type="STRING" id="1447883.A0A2B7YCU4"/>
<evidence type="ECO:0000256" key="1">
    <source>
        <dbReference type="ARBA" id="ARBA00001973"/>
    </source>
</evidence>
<accession>A0A2B7YCU4</accession>
<keyword evidence="7" id="KW-0560">Oxidoreductase</keyword>
<evidence type="ECO:0000256" key="15">
    <source>
        <dbReference type="RuleBase" id="RU368122"/>
    </source>
</evidence>
<comment type="domain">
    <text evidence="15">Has a modular structure: an endo-beta-1,4-glucanase catalytic module at the N-terminus, a linker rich in serines and threonines, and a C-terminal carbohydrate-binding module (CBM).</text>
</comment>
<dbReference type="EC" id="1.14.99.56" evidence="15"/>
<evidence type="ECO:0000256" key="13">
    <source>
        <dbReference type="ARBA" id="ARBA00044502"/>
    </source>
</evidence>
<evidence type="ECO:0000259" key="17">
    <source>
        <dbReference type="Pfam" id="PF03443"/>
    </source>
</evidence>
<evidence type="ECO:0000256" key="6">
    <source>
        <dbReference type="ARBA" id="ARBA00023001"/>
    </source>
</evidence>
<proteinExistence type="inferred from homology"/>
<comment type="catalytic activity">
    <reaction evidence="14 15">
        <text>[(1-&gt;4)-beta-D-glucosyl]n+m + reduced acceptor + O2 = 4-dehydro-beta-D-glucosyl-[(1-&gt;4)-beta-D-glucosyl]n-1 + [(1-&gt;4)-beta-D-glucosyl]m + acceptor + H2O.</text>
        <dbReference type="EC" id="1.14.99.56"/>
    </reaction>
</comment>
<feature type="signal peptide" evidence="16">
    <location>
        <begin position="1"/>
        <end position="19"/>
    </location>
</feature>